<proteinExistence type="inferred from homology"/>
<evidence type="ECO:0000313" key="8">
    <source>
        <dbReference type="EMBL" id="RZS61941.1"/>
    </source>
</evidence>
<dbReference type="GO" id="GO:0004497">
    <property type="term" value="F:monooxygenase activity"/>
    <property type="evidence" value="ECO:0007669"/>
    <property type="project" value="UniProtKB-KW"/>
</dbReference>
<accession>A0A4Q7M3M9</accession>
<dbReference type="NCBIfam" id="TIGR03860">
    <property type="entry name" value="FMN_nitrolo"/>
    <property type="match status" value="1"/>
</dbReference>
<keyword evidence="4 8" id="KW-0503">Monooxygenase</keyword>
<evidence type="ECO:0000256" key="2">
    <source>
        <dbReference type="ARBA" id="ARBA00022643"/>
    </source>
</evidence>
<dbReference type="PIRSF" id="PIRSF000337">
    <property type="entry name" value="NTA_MOA"/>
    <property type="match status" value="1"/>
</dbReference>
<evidence type="ECO:0000313" key="9">
    <source>
        <dbReference type="Proteomes" id="UP000293852"/>
    </source>
</evidence>
<dbReference type="Pfam" id="PF00296">
    <property type="entry name" value="Bac_luciferase"/>
    <property type="match status" value="1"/>
</dbReference>
<keyword evidence="9" id="KW-1185">Reference proteome</keyword>
<dbReference type="InterPro" id="IPR011251">
    <property type="entry name" value="Luciferase-like_dom"/>
</dbReference>
<dbReference type="RefSeq" id="WP_130415011.1">
    <property type="nucleotide sequence ID" value="NZ_SGWX01000001.1"/>
</dbReference>
<evidence type="ECO:0000256" key="1">
    <source>
        <dbReference type="ARBA" id="ARBA00022630"/>
    </source>
</evidence>
<dbReference type="GO" id="GO:0016705">
    <property type="term" value="F:oxidoreductase activity, acting on paired donors, with incorporation or reduction of molecular oxygen"/>
    <property type="evidence" value="ECO:0007669"/>
    <property type="project" value="InterPro"/>
</dbReference>
<comment type="caution">
    <text evidence="8">The sequence shown here is derived from an EMBL/GenBank/DDBJ whole genome shotgun (WGS) entry which is preliminary data.</text>
</comment>
<dbReference type="SUPFAM" id="SSF51679">
    <property type="entry name" value="Bacterial luciferase-like"/>
    <property type="match status" value="1"/>
</dbReference>
<feature type="binding site" evidence="6">
    <location>
        <position position="150"/>
    </location>
    <ligand>
        <name>FMN</name>
        <dbReference type="ChEBI" id="CHEBI:58210"/>
    </ligand>
</feature>
<dbReference type="Gene3D" id="3.20.20.30">
    <property type="entry name" value="Luciferase-like domain"/>
    <property type="match status" value="1"/>
</dbReference>
<dbReference type="EMBL" id="SGWX01000001">
    <property type="protein sequence ID" value="RZS61941.1"/>
    <property type="molecule type" value="Genomic_DNA"/>
</dbReference>
<name>A0A4Q7M3M9_9MICO</name>
<dbReference type="AlphaFoldDB" id="A0A4Q7M3M9"/>
<dbReference type="PANTHER" id="PTHR30011:SF16">
    <property type="entry name" value="C2H2 FINGER DOMAIN TRANSCRIPTION FACTOR (EUROFUNG)-RELATED"/>
    <property type="match status" value="1"/>
</dbReference>
<evidence type="ECO:0000256" key="6">
    <source>
        <dbReference type="PIRSR" id="PIRSR000337-1"/>
    </source>
</evidence>
<gene>
    <name evidence="8" type="ORF">EV386_2257</name>
</gene>
<comment type="similarity">
    <text evidence="5">Belongs to the NtaA/SnaA/DszA monooxygenase family.</text>
</comment>
<protein>
    <submittedName>
        <fullName evidence="8">FMN-dependent oxidoreductase (Nitrilotriacetate monooxygenase family)</fullName>
    </submittedName>
</protein>
<dbReference type="OrthoDB" id="3265338at2"/>
<reference evidence="8 9" key="1">
    <citation type="submission" date="2019-02" db="EMBL/GenBank/DDBJ databases">
        <title>Sequencing the genomes of 1000 actinobacteria strains.</title>
        <authorList>
            <person name="Klenk H.-P."/>
        </authorList>
    </citation>
    <scope>NUCLEOTIDE SEQUENCE [LARGE SCALE GENOMIC DNA]</scope>
    <source>
        <strain evidence="8 9">DSM 16932</strain>
    </source>
</reference>
<dbReference type="PANTHER" id="PTHR30011">
    <property type="entry name" value="ALKANESULFONATE MONOOXYGENASE-RELATED"/>
    <property type="match status" value="1"/>
</dbReference>
<keyword evidence="2 6" id="KW-0288">FMN</keyword>
<sequence>MSEKKKLRIGLAAYGTGWDLSGWRLPEATNRGLVDPSVIVDVARTAERGKLDYVFAGSALGSEPDRLNRIFRWDNFVYAGYAAAVTTKLGFLMSVNSSFEHPYAVARQLATLDRFNGGRTALNVVFGIDREGDPALNYGKNPVPTEQSKYARAREFTEVLNRLLYESWDEDFLLDDKAAGVLVKPGSWHRIHHQGEHFEVRGPLNVPRPVQQRIPNVHVGLSEESLQYGADLAQIRFSPYFGLERGKAEYRSLKGRVAAAGRDPEKFKIIPGATFYVAGTSREARAKFREVVSLQATEEIPEVFSKALGVDLSRVSAGERVLDVVDVDTIDADALDAFFSGMARRSPSVVRDARALVRQVLSTQLGEEATFEDLYQYLLRSRDDQQPALVGDANHIADWLEENLEEGVLDGIQVFPPYHRGPADAFVDLVVPELQRRGIFRTEYEAGTFQGLLDTDNG</sequence>
<feature type="domain" description="Luciferase-like" evidence="7">
    <location>
        <begin position="34"/>
        <end position="404"/>
    </location>
</feature>
<dbReference type="InterPro" id="IPR036661">
    <property type="entry name" value="Luciferase-like_sf"/>
</dbReference>
<keyword evidence="3" id="KW-0560">Oxidoreductase</keyword>
<dbReference type="InterPro" id="IPR016215">
    <property type="entry name" value="NTA_MOA"/>
</dbReference>
<organism evidence="8 9">
    <name type="scientific">Xylanimonas ulmi</name>
    <dbReference type="NCBI Taxonomy" id="228973"/>
    <lineage>
        <taxon>Bacteria</taxon>
        <taxon>Bacillati</taxon>
        <taxon>Actinomycetota</taxon>
        <taxon>Actinomycetes</taxon>
        <taxon>Micrococcales</taxon>
        <taxon>Promicromonosporaceae</taxon>
        <taxon>Xylanimonas</taxon>
    </lineage>
</organism>
<evidence type="ECO:0000259" key="7">
    <source>
        <dbReference type="Pfam" id="PF00296"/>
    </source>
</evidence>
<feature type="binding site" evidence="6">
    <location>
        <position position="222"/>
    </location>
    <ligand>
        <name>FMN</name>
        <dbReference type="ChEBI" id="CHEBI:58210"/>
    </ligand>
</feature>
<evidence type="ECO:0000256" key="4">
    <source>
        <dbReference type="ARBA" id="ARBA00023033"/>
    </source>
</evidence>
<dbReference type="Proteomes" id="UP000293852">
    <property type="component" value="Unassembled WGS sequence"/>
</dbReference>
<dbReference type="InterPro" id="IPR051260">
    <property type="entry name" value="Diverse_substr_monoxygenases"/>
</dbReference>
<evidence type="ECO:0000256" key="5">
    <source>
        <dbReference type="ARBA" id="ARBA00033748"/>
    </source>
</evidence>
<evidence type="ECO:0000256" key="3">
    <source>
        <dbReference type="ARBA" id="ARBA00023002"/>
    </source>
</evidence>
<keyword evidence="1 6" id="KW-0285">Flavoprotein</keyword>